<organism evidence="1 2">
    <name type="scientific">Rhizophagus irregularis (strain DAOM 181602 / DAOM 197198 / MUCL 43194)</name>
    <name type="common">Arbuscular mycorrhizal fungus</name>
    <name type="synonym">Glomus intraradices</name>
    <dbReference type="NCBI Taxonomy" id="747089"/>
    <lineage>
        <taxon>Eukaryota</taxon>
        <taxon>Fungi</taxon>
        <taxon>Fungi incertae sedis</taxon>
        <taxon>Mucoromycota</taxon>
        <taxon>Glomeromycotina</taxon>
        <taxon>Glomeromycetes</taxon>
        <taxon>Glomerales</taxon>
        <taxon>Glomeraceae</taxon>
        <taxon>Rhizophagus</taxon>
    </lineage>
</organism>
<keyword evidence="2" id="KW-1185">Reference proteome</keyword>
<dbReference type="Proteomes" id="UP000018888">
    <property type="component" value="Unassembled WGS sequence"/>
</dbReference>
<dbReference type="VEuPathDB" id="FungiDB:RhiirFUN_013535"/>
<dbReference type="AlphaFoldDB" id="A0A2P4PG41"/>
<evidence type="ECO:0008006" key="3">
    <source>
        <dbReference type="Google" id="ProtNLM"/>
    </source>
</evidence>
<evidence type="ECO:0000313" key="2">
    <source>
        <dbReference type="Proteomes" id="UP000018888"/>
    </source>
</evidence>
<protein>
    <recommendedName>
        <fullName evidence="3">RING-type domain-containing protein</fullName>
    </recommendedName>
</protein>
<gene>
    <name evidence="1" type="ORF">GLOIN_2v1783033</name>
</gene>
<reference evidence="1 2" key="2">
    <citation type="journal article" date="2018" name="New Phytol.">
        <title>High intraspecific genome diversity in the model arbuscular mycorrhizal symbiont Rhizophagus irregularis.</title>
        <authorList>
            <person name="Chen E.C.H."/>
            <person name="Morin E."/>
            <person name="Beaudet D."/>
            <person name="Noel J."/>
            <person name="Yildirir G."/>
            <person name="Ndikumana S."/>
            <person name="Charron P."/>
            <person name="St-Onge C."/>
            <person name="Giorgi J."/>
            <person name="Kruger M."/>
            <person name="Marton T."/>
            <person name="Ropars J."/>
            <person name="Grigoriev I.V."/>
            <person name="Hainaut M."/>
            <person name="Henrissat B."/>
            <person name="Roux C."/>
            <person name="Martin F."/>
            <person name="Corradi N."/>
        </authorList>
    </citation>
    <scope>NUCLEOTIDE SEQUENCE [LARGE SCALE GENOMIC DNA]</scope>
    <source>
        <strain evidence="1 2">DAOM 197198</strain>
    </source>
</reference>
<accession>A0A2P4PG41</accession>
<proteinExistence type="predicted"/>
<sequence length="785" mass="90811">MLEMYPYLEVGKQLCHSHYCSIVEPNRGQYKRKRIKNQECSRESSRKRVNHIEETREGALINDPTFASNVKTLTSVLYNKQRRESSNLELDPTQFQHMIEEANPELKGFFPLMVNTIIPRDRSAHNKLEAKKSIVALCYIIAGLRNKFVNQFKIEVGLYLAASGATWEAIDTMSSLGFSACGKTVADFQKKIQTNHTLKIENHFSEKGNCLHIYNVDDYHAIHEKRRPDTVSTSVAKHFTTCVAKPVVECLAVPLTFNGISIHNPNNIEAPRICWYLLNKYTGIFDVSYTNLQEHQGINTFDRIELLTVHIYDDAIAERKEERSMNGLQLIGLKEQNLHSMQDYLKALQIILAINKKTKHLENQVAPIVADWPGQLFIRKALTHLHMSGLQSAIPQEIKSFIPMLGPLHLSLNSREHVMIIYYSFFEQMFHFVFGERKKLAKKPKPWRINLLLELARSGWLKIKNKIMQKFDSTCKDVEYRTAIDLLDNLIPATLDVYAILFRSGSFEKYVETVFRIWTFALRWKRKNYNKAPLVFLSDLFYWQDTHHPFADAIEKYLSCFNDYYVENAHSRIRANTSSNATVENIIKQAYVIADHDPIFKDTYCKTRHYPYSPSKLDFLSDKTSLFLLKYFHNIFCNQNNSIPVYSNGKKKKLKGYKLATLGKEIDLRHLPTAYSTSHPPQLGLCDYCKLQMNDDSVVLVCGHGYHSACYDKRCVYCENFYKNGIYENVNAFLKRIEKGTDMLTQDDLDNEIIEDEEEGTEETDCEQTDISAALALAINNINYW</sequence>
<dbReference type="EMBL" id="AUPC02000243">
    <property type="protein sequence ID" value="POG64351.1"/>
    <property type="molecule type" value="Genomic_DNA"/>
</dbReference>
<comment type="caution">
    <text evidence="1">The sequence shown here is derived from an EMBL/GenBank/DDBJ whole genome shotgun (WGS) entry which is preliminary data.</text>
</comment>
<name>A0A2P4PG41_RHIID</name>
<evidence type="ECO:0000313" key="1">
    <source>
        <dbReference type="EMBL" id="POG64351.1"/>
    </source>
</evidence>
<reference evidence="1 2" key="1">
    <citation type="journal article" date="2013" name="Proc. Natl. Acad. Sci. U.S.A.">
        <title>Genome of an arbuscular mycorrhizal fungus provides insight into the oldest plant symbiosis.</title>
        <authorList>
            <person name="Tisserant E."/>
            <person name="Malbreil M."/>
            <person name="Kuo A."/>
            <person name="Kohler A."/>
            <person name="Symeonidi A."/>
            <person name="Balestrini R."/>
            <person name="Charron P."/>
            <person name="Duensing N."/>
            <person name="Frei Dit Frey N."/>
            <person name="Gianinazzi-Pearson V."/>
            <person name="Gilbert L.B."/>
            <person name="Handa Y."/>
            <person name="Herr J.R."/>
            <person name="Hijri M."/>
            <person name="Koul R."/>
            <person name="Kawaguchi M."/>
            <person name="Krajinski F."/>
            <person name="Lammers P.J."/>
            <person name="Masclaux F.G."/>
            <person name="Murat C."/>
            <person name="Morin E."/>
            <person name="Ndikumana S."/>
            <person name="Pagni M."/>
            <person name="Petitpierre D."/>
            <person name="Requena N."/>
            <person name="Rosikiewicz P."/>
            <person name="Riley R."/>
            <person name="Saito K."/>
            <person name="San Clemente H."/>
            <person name="Shapiro H."/>
            <person name="van Tuinen D."/>
            <person name="Becard G."/>
            <person name="Bonfante P."/>
            <person name="Paszkowski U."/>
            <person name="Shachar-Hill Y.Y."/>
            <person name="Tuskan G.A."/>
            <person name="Young P.W."/>
            <person name="Sanders I.R."/>
            <person name="Henrissat B."/>
            <person name="Rensing S.A."/>
            <person name="Grigoriev I.V."/>
            <person name="Corradi N."/>
            <person name="Roux C."/>
            <person name="Martin F."/>
        </authorList>
    </citation>
    <scope>NUCLEOTIDE SEQUENCE [LARGE SCALE GENOMIC DNA]</scope>
    <source>
        <strain evidence="1 2">DAOM 197198</strain>
    </source>
</reference>